<dbReference type="RefSeq" id="WP_366923840.1">
    <property type="nucleotide sequence ID" value="NZ_CP121694.1"/>
</dbReference>
<dbReference type="SUPFAM" id="SSF53335">
    <property type="entry name" value="S-adenosyl-L-methionine-dependent methyltransferases"/>
    <property type="match status" value="1"/>
</dbReference>
<dbReference type="InterPro" id="IPR002052">
    <property type="entry name" value="DNA_methylase_N6_adenine_CS"/>
</dbReference>
<dbReference type="GO" id="GO:0032259">
    <property type="term" value="P:methylation"/>
    <property type="evidence" value="ECO:0007669"/>
    <property type="project" value="UniProtKB-KW"/>
</dbReference>
<dbReference type="InterPro" id="IPR002941">
    <property type="entry name" value="DNA_methylase_N4/N6"/>
</dbReference>
<evidence type="ECO:0000256" key="4">
    <source>
        <dbReference type="ARBA" id="ARBA00022691"/>
    </source>
</evidence>
<dbReference type="REBASE" id="792082">
    <property type="entry name" value="M.DbaMK1ORF756P"/>
</dbReference>
<dbReference type="GO" id="GO:0003677">
    <property type="term" value="F:DNA binding"/>
    <property type="evidence" value="ECO:0007669"/>
    <property type="project" value="InterPro"/>
</dbReference>
<dbReference type="EMBL" id="CP121694">
    <property type="protein sequence ID" value="WRO20965.1"/>
    <property type="molecule type" value="Genomic_DNA"/>
</dbReference>
<comment type="similarity">
    <text evidence="1">Belongs to the N(4)/N(6)-methyltransferase family.</text>
</comment>
<proteinExistence type="inferred from homology"/>
<dbReference type="PROSITE" id="PS00092">
    <property type="entry name" value="N6_MTASE"/>
    <property type="match status" value="1"/>
</dbReference>
<dbReference type="PRINTS" id="PR00506">
    <property type="entry name" value="D21N6MTFRASE"/>
</dbReference>
<evidence type="ECO:0000256" key="3">
    <source>
        <dbReference type="ARBA" id="ARBA00022679"/>
    </source>
</evidence>
<evidence type="ECO:0000259" key="6">
    <source>
        <dbReference type="Pfam" id="PF01555"/>
    </source>
</evidence>
<dbReference type="AlphaFoldDB" id="A0AAU0UJ66"/>
<dbReference type="InterPro" id="IPR029063">
    <property type="entry name" value="SAM-dependent_MTases_sf"/>
</dbReference>
<dbReference type="KEGG" id="dbc:MFMK1_000756"/>
<dbReference type="Gene3D" id="3.40.50.150">
    <property type="entry name" value="Vaccinia Virus protein VP39"/>
    <property type="match status" value="1"/>
</dbReference>
<name>A0AAU0UJ66_9FIRM</name>
<keyword evidence="4" id="KW-0949">S-adenosyl-L-methionine</keyword>
<evidence type="ECO:0000313" key="8">
    <source>
        <dbReference type="Proteomes" id="UP001329915"/>
    </source>
</evidence>
<evidence type="ECO:0000256" key="5">
    <source>
        <dbReference type="ARBA" id="ARBA00022747"/>
    </source>
</evidence>
<sequence>MAAINDLLRQIPDSSLRNRLSQEVARISKNKKFGLLFEEHIPECTPLYDVAIKSGSTVAHKAGNINDLYLVLKLNGETALCRNKSTGDVEHLLLTELVSVAQFGEPIFPMLQPVDLIENASDSNLWHSIIEADNYHALQLLEYLYPKQVDCIYIDPPYNTGARDWKYNNNYVDSNDNWRHSKWLSMMQKRLKIAGRILKPSGVMAIAIDHNELAHLYCLLETNGLFDNHEMTIITVVHNPRGNITNNFARTNEYVVYLTPKSAKTLARTPSENETPRKLRRWGHFSLRTDRRSMFYPIYVKTGHIVDIGEQPPDDFHPSGRNIQLDNEVIEVWPIDQDGVERRWNYSYNEISSHFERIVALPKDNGIDLFLTSELSPPKTVWSAPELDAGGVYGSELVEKIIKTKFPFPKSLYTVLKTIEPALSKNPNALVVDFFAGSGTTLHAVNLINAEDQGKRRCILVTNNEVSDSEAKTLRKDGHQPGDRKWEELGICRSVTWPRTKYSILGKCVEGSPIGGDYISTQTTIQEVNRSFYHLGFVGDPSKLKAKDKKQLLSLLRNKDGKTQLPQTLVKANTKYIVSNKHTASIIFDTSVIDEWLEALNDQDHITDFYIVVKETKLFKEIKEKVSDLLGPVNVTSQIRRPMSEGFPSNVEYFKLGFLDRNNVTLGQQFHEILPLLWLKSGAKGKRPELSINDEPEMLILPQNGFAVLVDETMYSEFTAKLAEEGNIQVVYFVTNSEDAFREMTAGIKVKNTYQLYRDYIDNFVLGSRRDS</sequence>
<keyword evidence="2" id="KW-0489">Methyltransferase</keyword>
<evidence type="ECO:0000313" key="7">
    <source>
        <dbReference type="EMBL" id="WRO20965.1"/>
    </source>
</evidence>
<evidence type="ECO:0000256" key="1">
    <source>
        <dbReference type="ARBA" id="ARBA00006594"/>
    </source>
</evidence>
<dbReference type="GO" id="GO:0008170">
    <property type="term" value="F:N-methyltransferase activity"/>
    <property type="evidence" value="ECO:0007669"/>
    <property type="project" value="InterPro"/>
</dbReference>
<gene>
    <name evidence="7" type="ORF">MFMK1_000756</name>
</gene>
<accession>A0AAU0UJ66</accession>
<evidence type="ECO:0000256" key="2">
    <source>
        <dbReference type="ARBA" id="ARBA00022603"/>
    </source>
</evidence>
<dbReference type="GO" id="GO:0009307">
    <property type="term" value="P:DNA restriction-modification system"/>
    <property type="evidence" value="ECO:0007669"/>
    <property type="project" value="UniProtKB-KW"/>
</dbReference>
<dbReference type="InterPro" id="IPR002295">
    <property type="entry name" value="N4/N6-MTase_EcoPI_Mod-like"/>
</dbReference>
<dbReference type="Proteomes" id="UP001329915">
    <property type="component" value="Chromosome"/>
</dbReference>
<keyword evidence="8" id="KW-1185">Reference proteome</keyword>
<keyword evidence="3" id="KW-0808">Transferase</keyword>
<protein>
    <submittedName>
        <fullName evidence="7">Site-specific DNA-methyltransferase</fullName>
    </submittedName>
</protein>
<feature type="domain" description="DNA methylase N-4/N-6" evidence="6">
    <location>
        <begin position="149"/>
        <end position="449"/>
    </location>
</feature>
<dbReference type="Pfam" id="PF01555">
    <property type="entry name" value="N6_N4_Mtase"/>
    <property type="match status" value="1"/>
</dbReference>
<reference evidence="7 8" key="1">
    <citation type="submission" date="2023-04" db="EMBL/GenBank/DDBJ databases">
        <authorList>
            <person name="Hsu D."/>
        </authorList>
    </citation>
    <scope>NUCLEOTIDE SEQUENCE [LARGE SCALE GENOMIC DNA]</scope>
    <source>
        <strain evidence="7 8">MK1</strain>
    </source>
</reference>
<organism evidence="7 8">
    <name type="scientific">Metallumcola ferriviriculae</name>
    <dbReference type="NCBI Taxonomy" id="3039180"/>
    <lineage>
        <taxon>Bacteria</taxon>
        <taxon>Bacillati</taxon>
        <taxon>Bacillota</taxon>
        <taxon>Clostridia</taxon>
        <taxon>Neomoorellales</taxon>
        <taxon>Desulfitibacteraceae</taxon>
        <taxon>Metallumcola</taxon>
    </lineage>
</organism>
<keyword evidence="5" id="KW-0680">Restriction system</keyword>